<evidence type="ECO:0000313" key="2">
    <source>
        <dbReference type="EMBL" id="KAL3789956.1"/>
    </source>
</evidence>
<accession>A0ABD3PQI8</accession>
<sequence>MESKVDVDIVAFVKDSNDWIQSQGEEFELANVIQRKDVGPSLTVVECDLISIHNVSYATESSQKTNDTKDETQLGEEWTEYNSQILSQAIEGCTAVISCLGSSRGTNFYTDYLRVPLMRIWRYDVSSWCHDEGHPYYSVYLANKRILKEAEIEQQRRMVAMESERQRLRLDEELEARYYKDKKEDSSVRLARDLTRKRARFKNDIIDSAYSTSQLFEDISKTNTSMPLQSAGVRDRIKFIRVSDVNVGKNPWRIGNVLTNVFGSTVMRYEDRIEKLLKKSALLDTVIVRVGEVVKEERNVNTTSLQLSVGGVVPSPSVVGMEDVSELVAVASLTKIHDTRFSEDAMQRNHAANTTSLNYKDKSLLLPLPPPKHFIWAVRWAGQYLNPPQGLRPDGSSSAALCFVKAMQAEMARARQKQIDKMNREKLKLYHGGKQLIRLRKWLKAPWTVKPYALTSILTVYLTICAFGWMLVGKQLVESMIWIKQLDTARMITKVLSVVSSPSVVKI</sequence>
<keyword evidence="1" id="KW-0472">Membrane</keyword>
<keyword evidence="1" id="KW-0812">Transmembrane</keyword>
<dbReference type="EMBL" id="JALLPJ020000512">
    <property type="protein sequence ID" value="KAL3789956.1"/>
    <property type="molecule type" value="Genomic_DNA"/>
</dbReference>
<keyword evidence="1" id="KW-1133">Transmembrane helix</keyword>
<name>A0ABD3PQI8_9STRA</name>
<dbReference type="AlphaFoldDB" id="A0ABD3PQI8"/>
<proteinExistence type="predicted"/>
<keyword evidence="3" id="KW-1185">Reference proteome</keyword>
<organism evidence="2 3">
    <name type="scientific">Cyclotella atomus</name>
    <dbReference type="NCBI Taxonomy" id="382360"/>
    <lineage>
        <taxon>Eukaryota</taxon>
        <taxon>Sar</taxon>
        <taxon>Stramenopiles</taxon>
        <taxon>Ochrophyta</taxon>
        <taxon>Bacillariophyta</taxon>
        <taxon>Coscinodiscophyceae</taxon>
        <taxon>Thalassiosirophycidae</taxon>
        <taxon>Stephanodiscales</taxon>
        <taxon>Stephanodiscaceae</taxon>
        <taxon>Cyclotella</taxon>
    </lineage>
</organism>
<feature type="transmembrane region" description="Helical" evidence="1">
    <location>
        <begin position="452"/>
        <end position="472"/>
    </location>
</feature>
<evidence type="ECO:0000256" key="1">
    <source>
        <dbReference type="SAM" id="Phobius"/>
    </source>
</evidence>
<reference evidence="2 3" key="1">
    <citation type="submission" date="2024-10" db="EMBL/GenBank/DDBJ databases">
        <title>Updated reference genomes for cyclostephanoid diatoms.</title>
        <authorList>
            <person name="Roberts W.R."/>
            <person name="Alverson A.J."/>
        </authorList>
    </citation>
    <scope>NUCLEOTIDE SEQUENCE [LARGE SCALE GENOMIC DNA]</scope>
    <source>
        <strain evidence="2 3">AJA010-31</strain>
    </source>
</reference>
<dbReference type="Proteomes" id="UP001530400">
    <property type="component" value="Unassembled WGS sequence"/>
</dbReference>
<comment type="caution">
    <text evidence="2">The sequence shown here is derived from an EMBL/GenBank/DDBJ whole genome shotgun (WGS) entry which is preliminary data.</text>
</comment>
<gene>
    <name evidence="2" type="ORF">ACHAWO_002010</name>
</gene>
<evidence type="ECO:0000313" key="3">
    <source>
        <dbReference type="Proteomes" id="UP001530400"/>
    </source>
</evidence>
<protein>
    <submittedName>
        <fullName evidence="2">Uncharacterized protein</fullName>
    </submittedName>
</protein>